<evidence type="ECO:0000313" key="2">
    <source>
        <dbReference type="EMBL" id="CAB4607446.1"/>
    </source>
</evidence>
<feature type="transmembrane region" description="Helical" evidence="1">
    <location>
        <begin position="55"/>
        <end position="76"/>
    </location>
</feature>
<keyword evidence="1" id="KW-0812">Transmembrane</keyword>
<gene>
    <name evidence="2" type="ORF">UFOPK1857_00203</name>
</gene>
<organism evidence="2">
    <name type="scientific">freshwater metagenome</name>
    <dbReference type="NCBI Taxonomy" id="449393"/>
    <lineage>
        <taxon>unclassified sequences</taxon>
        <taxon>metagenomes</taxon>
        <taxon>ecological metagenomes</taxon>
    </lineage>
</organism>
<feature type="transmembrane region" description="Helical" evidence="1">
    <location>
        <begin position="143"/>
        <end position="168"/>
    </location>
</feature>
<name>A0A6J6H2X4_9ZZZZ</name>
<accession>A0A6J6H2X4</accession>
<feature type="transmembrane region" description="Helical" evidence="1">
    <location>
        <begin position="26"/>
        <end position="48"/>
    </location>
</feature>
<protein>
    <submittedName>
        <fullName evidence="2">Unannotated protein</fullName>
    </submittedName>
</protein>
<proteinExistence type="predicted"/>
<feature type="transmembrane region" description="Helical" evidence="1">
    <location>
        <begin position="82"/>
        <end position="103"/>
    </location>
</feature>
<keyword evidence="1" id="KW-1133">Transmembrane helix</keyword>
<reference evidence="2" key="1">
    <citation type="submission" date="2020-05" db="EMBL/GenBank/DDBJ databases">
        <authorList>
            <person name="Chiriac C."/>
            <person name="Salcher M."/>
            <person name="Ghai R."/>
            <person name="Kavagutti S V."/>
        </authorList>
    </citation>
    <scope>NUCLEOTIDE SEQUENCE</scope>
</reference>
<keyword evidence="1" id="KW-0472">Membrane</keyword>
<evidence type="ECO:0000256" key="1">
    <source>
        <dbReference type="SAM" id="Phobius"/>
    </source>
</evidence>
<dbReference type="EMBL" id="CAEZUU010000022">
    <property type="protein sequence ID" value="CAB4607446.1"/>
    <property type="molecule type" value="Genomic_DNA"/>
</dbReference>
<sequence>MLAFAGFALDAGTAAALPFAAGLVAVFRAAFAAGLVAVFAGAFAAVFAAGLAATFAVALAAGFAAALVEVLATGFAVFAGAFAAGLAAGFAAGFAAAFAGVFAADFAAGFAAALVAGLAAVFAAGFAVLATGLAAAFTAGLVAVFAAGFAVLEVEAVMTGVSLALVFFEDEVLSAAERRRLDSKPPRFLPVPASESFFANFMPLDAPTEPMNTVSGITKTHVKSSFSKGRLGLIAIIAVNVGRYAYLSCLAANSL</sequence>
<feature type="transmembrane region" description="Helical" evidence="1">
    <location>
        <begin position="110"/>
        <end position="137"/>
    </location>
</feature>
<dbReference type="AlphaFoldDB" id="A0A6J6H2X4"/>